<dbReference type="FunFam" id="1.10.510.10:FF:000240">
    <property type="entry name" value="Lectin-domain containing receptor kinase A4.3"/>
    <property type="match status" value="1"/>
</dbReference>
<evidence type="ECO:0000256" key="4">
    <source>
        <dbReference type="ARBA" id="ARBA00012513"/>
    </source>
</evidence>
<evidence type="ECO:0000256" key="8">
    <source>
        <dbReference type="ARBA" id="ARBA00022729"/>
    </source>
</evidence>
<dbReference type="Proteomes" id="UP000325577">
    <property type="component" value="Linkage Group LG16"/>
</dbReference>
<evidence type="ECO:0000256" key="3">
    <source>
        <dbReference type="ARBA" id="ARBA00010217"/>
    </source>
</evidence>
<keyword evidence="9" id="KW-0430">Lectin</keyword>
<dbReference type="Pfam" id="PF00139">
    <property type="entry name" value="Lectin_legB"/>
    <property type="match status" value="1"/>
</dbReference>
<dbReference type="InterPro" id="IPR019825">
    <property type="entry name" value="Lectin_legB_Mn/Ca_BS"/>
</dbReference>
<dbReference type="InterPro" id="IPR001245">
    <property type="entry name" value="Ser-Thr/Tyr_kinase_cat_dom"/>
</dbReference>
<comment type="subcellular location">
    <subcellularLocation>
        <location evidence="1">Cell membrane</location>
        <topology evidence="1">Single-pass type I membrane protein</topology>
    </subcellularLocation>
</comment>
<dbReference type="GO" id="GO:0005524">
    <property type="term" value="F:ATP binding"/>
    <property type="evidence" value="ECO:0007669"/>
    <property type="project" value="UniProtKB-KW"/>
</dbReference>
<evidence type="ECO:0000256" key="7">
    <source>
        <dbReference type="ARBA" id="ARBA00022692"/>
    </source>
</evidence>
<comment type="similarity">
    <text evidence="2">In the N-terminal section; belongs to the leguminous lectin family.</text>
</comment>
<keyword evidence="10" id="KW-0547">Nucleotide-binding</keyword>
<dbReference type="Gene3D" id="2.60.120.200">
    <property type="match status" value="1"/>
</dbReference>
<dbReference type="InterPro" id="IPR011009">
    <property type="entry name" value="Kinase-like_dom_sf"/>
</dbReference>
<dbReference type="GO" id="GO:0004674">
    <property type="term" value="F:protein serine/threonine kinase activity"/>
    <property type="evidence" value="ECO:0007669"/>
    <property type="project" value="UniProtKB-KW"/>
</dbReference>
<accession>A0A5J5AZ89</accession>
<evidence type="ECO:0000256" key="16">
    <source>
        <dbReference type="SAM" id="MobiDB-lite"/>
    </source>
</evidence>
<dbReference type="Gene3D" id="1.10.510.10">
    <property type="entry name" value="Transferase(Phosphotransferase) domain 1"/>
    <property type="match status" value="2"/>
</dbReference>
<keyword evidence="11" id="KW-0067">ATP-binding</keyword>
<feature type="signal peptide" evidence="17">
    <location>
        <begin position="1"/>
        <end position="27"/>
    </location>
</feature>
<dbReference type="GO" id="GO:0030246">
    <property type="term" value="F:carbohydrate binding"/>
    <property type="evidence" value="ECO:0007669"/>
    <property type="project" value="UniProtKB-KW"/>
</dbReference>
<dbReference type="PANTHER" id="PTHR27007">
    <property type="match status" value="1"/>
</dbReference>
<protein>
    <recommendedName>
        <fullName evidence="4">non-specific serine/threonine protein kinase</fullName>
        <ecNumber evidence="4">2.7.11.1</ecNumber>
    </recommendedName>
</protein>
<dbReference type="SUPFAM" id="SSF49899">
    <property type="entry name" value="Concanavalin A-like lectins/glucanases"/>
    <property type="match status" value="1"/>
</dbReference>
<comment type="similarity">
    <text evidence="3">In the C-terminal section; belongs to the protein kinase superfamily. Ser/Thr protein kinase family.</text>
</comment>
<evidence type="ECO:0000256" key="5">
    <source>
        <dbReference type="ARBA" id="ARBA00022475"/>
    </source>
</evidence>
<evidence type="ECO:0000313" key="19">
    <source>
        <dbReference type="EMBL" id="KAA8536353.1"/>
    </source>
</evidence>
<keyword evidence="13" id="KW-0472">Membrane</keyword>
<name>A0A5J5AZ89_9ASTE</name>
<organism evidence="19 20">
    <name type="scientific">Nyssa sinensis</name>
    <dbReference type="NCBI Taxonomy" id="561372"/>
    <lineage>
        <taxon>Eukaryota</taxon>
        <taxon>Viridiplantae</taxon>
        <taxon>Streptophyta</taxon>
        <taxon>Embryophyta</taxon>
        <taxon>Tracheophyta</taxon>
        <taxon>Spermatophyta</taxon>
        <taxon>Magnoliopsida</taxon>
        <taxon>eudicotyledons</taxon>
        <taxon>Gunneridae</taxon>
        <taxon>Pentapetalae</taxon>
        <taxon>asterids</taxon>
        <taxon>Cornales</taxon>
        <taxon>Nyssaceae</taxon>
        <taxon>Nyssa</taxon>
    </lineage>
</organism>
<feature type="chain" id="PRO_5023893416" description="non-specific serine/threonine protein kinase" evidence="17">
    <location>
        <begin position="28"/>
        <end position="434"/>
    </location>
</feature>
<dbReference type="Pfam" id="PF07714">
    <property type="entry name" value="PK_Tyr_Ser-Thr"/>
    <property type="match status" value="1"/>
</dbReference>
<keyword evidence="15" id="KW-0325">Glycoprotein</keyword>
<feature type="region of interest" description="Disordered" evidence="16">
    <location>
        <begin position="412"/>
        <end position="434"/>
    </location>
</feature>
<dbReference type="InterPro" id="IPR013320">
    <property type="entry name" value="ConA-like_dom_sf"/>
</dbReference>
<dbReference type="GO" id="GO:0002229">
    <property type="term" value="P:defense response to oomycetes"/>
    <property type="evidence" value="ECO:0007669"/>
    <property type="project" value="UniProtKB-ARBA"/>
</dbReference>
<proteinExistence type="inferred from homology"/>
<dbReference type="Pfam" id="PF00069">
    <property type="entry name" value="Pkinase"/>
    <property type="match status" value="1"/>
</dbReference>
<evidence type="ECO:0000256" key="10">
    <source>
        <dbReference type="ARBA" id="ARBA00022741"/>
    </source>
</evidence>
<evidence type="ECO:0000256" key="6">
    <source>
        <dbReference type="ARBA" id="ARBA00022527"/>
    </source>
</evidence>
<keyword evidence="14" id="KW-0675">Receptor</keyword>
<keyword evidence="20" id="KW-1185">Reference proteome</keyword>
<dbReference type="AlphaFoldDB" id="A0A5J5AZ89"/>
<dbReference type="PROSITE" id="PS00307">
    <property type="entry name" value="LECTIN_LEGUME_BETA"/>
    <property type="match status" value="1"/>
</dbReference>
<gene>
    <name evidence="19" type="ORF">F0562_028831</name>
</gene>
<evidence type="ECO:0000256" key="11">
    <source>
        <dbReference type="ARBA" id="ARBA00022840"/>
    </source>
</evidence>
<dbReference type="InterPro" id="IPR000719">
    <property type="entry name" value="Prot_kinase_dom"/>
</dbReference>
<evidence type="ECO:0000259" key="18">
    <source>
        <dbReference type="PROSITE" id="PS50011"/>
    </source>
</evidence>
<evidence type="ECO:0000256" key="12">
    <source>
        <dbReference type="ARBA" id="ARBA00022989"/>
    </source>
</evidence>
<dbReference type="OrthoDB" id="1349636at2759"/>
<evidence type="ECO:0000256" key="17">
    <source>
        <dbReference type="SAM" id="SignalP"/>
    </source>
</evidence>
<evidence type="ECO:0000256" key="13">
    <source>
        <dbReference type="ARBA" id="ARBA00023136"/>
    </source>
</evidence>
<dbReference type="PROSITE" id="PS00108">
    <property type="entry name" value="PROTEIN_KINASE_ST"/>
    <property type="match status" value="1"/>
</dbReference>
<dbReference type="SUPFAM" id="SSF56112">
    <property type="entry name" value="Protein kinase-like (PK-like)"/>
    <property type="match status" value="1"/>
</dbReference>
<evidence type="ECO:0000313" key="20">
    <source>
        <dbReference type="Proteomes" id="UP000325577"/>
    </source>
</evidence>
<keyword evidence="6" id="KW-0723">Serine/threonine-protein kinase</keyword>
<reference evidence="19 20" key="1">
    <citation type="submission" date="2019-09" db="EMBL/GenBank/DDBJ databases">
        <title>A chromosome-level genome assembly of the Chinese tupelo Nyssa sinensis.</title>
        <authorList>
            <person name="Yang X."/>
            <person name="Kang M."/>
            <person name="Yang Y."/>
            <person name="Xiong H."/>
            <person name="Wang M."/>
            <person name="Zhang Z."/>
            <person name="Wang Z."/>
            <person name="Wu H."/>
            <person name="Ma T."/>
            <person name="Liu J."/>
            <person name="Xi Z."/>
        </authorList>
    </citation>
    <scope>NUCLEOTIDE SEQUENCE [LARGE SCALE GENOMIC DNA]</scope>
    <source>
        <strain evidence="19">J267</strain>
        <tissue evidence="19">Leaf</tissue>
    </source>
</reference>
<feature type="domain" description="Protein kinase" evidence="18">
    <location>
        <begin position="153"/>
        <end position="406"/>
    </location>
</feature>
<keyword evidence="7" id="KW-0812">Transmembrane</keyword>
<evidence type="ECO:0000256" key="1">
    <source>
        <dbReference type="ARBA" id="ARBA00004251"/>
    </source>
</evidence>
<keyword evidence="8 17" id="KW-0732">Signal</keyword>
<evidence type="ECO:0000256" key="9">
    <source>
        <dbReference type="ARBA" id="ARBA00022734"/>
    </source>
</evidence>
<evidence type="ECO:0000256" key="14">
    <source>
        <dbReference type="ARBA" id="ARBA00023170"/>
    </source>
</evidence>
<dbReference type="EC" id="2.7.11.1" evidence="4"/>
<keyword evidence="6" id="KW-0418">Kinase</keyword>
<dbReference type="InterPro" id="IPR001220">
    <property type="entry name" value="Legume_lectin_dom"/>
</dbReference>
<keyword evidence="6" id="KW-0808">Transferase</keyword>
<dbReference type="GO" id="GO:0005886">
    <property type="term" value="C:plasma membrane"/>
    <property type="evidence" value="ECO:0007669"/>
    <property type="project" value="UniProtKB-SubCell"/>
</dbReference>
<keyword evidence="5" id="KW-1003">Cell membrane</keyword>
<sequence length="434" mass="49201">MKFPPKLLLSLFKIYTLLFLLNPFATPISHYTTALEFSEIDSNNDIIYQGDAYASNQGIQLKGDKYESIGRAIYREPMHLWDYASRNLADFNTHFSFVINSQGNFPYGNGFAFFLAPNNSIAGCFGLVSENETLKYSFVAVEFDTNSDSWDYYDDEKLLGQGGFWRVYEGLLSHTNTRNRIAVKKITPESRHGIKEYEPEVRNISRLRHTNLVQLIGEHLLTWEKSYRIAVDLGSALHYLQEGYEQCVLHRDIKPSNVLLDPNFIAKLGDFGLARLVDHGLGSSQTTVLIGTMDYMAPECFVTHKATQESDIYSCGIVALEIACGRHAVEKVEANGKQFVIKLVEKGREHYGRGRNVLLQMADRKLYEYKEEEMERLLVVGLWCSHPDDKSRPKVKQAMDVLNLKIQFQNSSSSYNTDSSKFTSSSGASGGAYF</sequence>
<dbReference type="InterPro" id="IPR008271">
    <property type="entry name" value="Ser/Thr_kinase_AS"/>
</dbReference>
<dbReference type="InterPro" id="IPR050528">
    <property type="entry name" value="L-type_Lectin-RKs"/>
</dbReference>
<dbReference type="SMART" id="SM00220">
    <property type="entry name" value="S_TKc"/>
    <property type="match status" value="1"/>
</dbReference>
<evidence type="ECO:0000256" key="15">
    <source>
        <dbReference type="ARBA" id="ARBA00023180"/>
    </source>
</evidence>
<dbReference type="EMBL" id="CM018039">
    <property type="protein sequence ID" value="KAA8536353.1"/>
    <property type="molecule type" value="Genomic_DNA"/>
</dbReference>
<feature type="compositionally biased region" description="Low complexity" evidence="16">
    <location>
        <begin position="412"/>
        <end position="427"/>
    </location>
</feature>
<dbReference type="PROSITE" id="PS50011">
    <property type="entry name" value="PROTEIN_KINASE_DOM"/>
    <property type="match status" value="1"/>
</dbReference>
<evidence type="ECO:0000256" key="2">
    <source>
        <dbReference type="ARBA" id="ARBA00008536"/>
    </source>
</evidence>
<keyword evidence="12" id="KW-1133">Transmembrane helix</keyword>